<dbReference type="Pfam" id="PF13516">
    <property type="entry name" value="LRR_6"/>
    <property type="match status" value="2"/>
</dbReference>
<dbReference type="InterPro" id="IPR001611">
    <property type="entry name" value="Leu-rich_rpt"/>
</dbReference>
<evidence type="ECO:0000313" key="1">
    <source>
        <dbReference type="EMBL" id="GCA65105.1"/>
    </source>
</evidence>
<name>A0A391NVC9_9EUKA</name>
<accession>A0A391NVC9</accession>
<comment type="caution">
    <text evidence="1">The sequence shown here is derived from an EMBL/GenBank/DDBJ whole genome shotgun (WGS) entry which is preliminary data.</text>
</comment>
<dbReference type="Proteomes" id="UP000265618">
    <property type="component" value="Unassembled WGS sequence"/>
</dbReference>
<protein>
    <submittedName>
        <fullName evidence="1">Uncharacterized protein</fullName>
    </submittedName>
</protein>
<dbReference type="SUPFAM" id="SSF52047">
    <property type="entry name" value="RNI-like"/>
    <property type="match status" value="1"/>
</dbReference>
<dbReference type="EMBL" id="BDIP01009797">
    <property type="protein sequence ID" value="GCA65105.1"/>
    <property type="molecule type" value="Genomic_DNA"/>
</dbReference>
<dbReference type="InterPro" id="IPR032675">
    <property type="entry name" value="LRR_dom_sf"/>
</dbReference>
<dbReference type="OrthoDB" id="120976at2759"/>
<dbReference type="AlphaFoldDB" id="A0A391NVC9"/>
<feature type="non-terminal residue" evidence="1">
    <location>
        <position position="56"/>
    </location>
</feature>
<organism evidence="1 2">
    <name type="scientific">Kipferlia bialata</name>
    <dbReference type="NCBI Taxonomy" id="797122"/>
    <lineage>
        <taxon>Eukaryota</taxon>
        <taxon>Metamonada</taxon>
        <taxon>Carpediemonas-like organisms</taxon>
        <taxon>Kipferlia</taxon>
    </lineage>
</organism>
<evidence type="ECO:0000313" key="2">
    <source>
        <dbReference type="Proteomes" id="UP000265618"/>
    </source>
</evidence>
<dbReference type="Gene3D" id="3.80.10.10">
    <property type="entry name" value="Ribonuclease Inhibitor"/>
    <property type="match status" value="1"/>
</dbReference>
<sequence length="56" mass="5658">LNLSDNSIGTTGATSLSQALPCLTQLTGLYLHNNSIGDTGATALAQSISPLTQLAE</sequence>
<gene>
    <name evidence="1" type="ORF">KIPB_016260</name>
</gene>
<proteinExistence type="predicted"/>
<keyword evidence="2" id="KW-1185">Reference proteome</keyword>
<feature type="non-terminal residue" evidence="1">
    <location>
        <position position="1"/>
    </location>
</feature>
<reference evidence="1 2" key="1">
    <citation type="journal article" date="2018" name="PLoS ONE">
        <title>The draft genome of Kipferlia bialata reveals reductive genome evolution in fornicate parasites.</title>
        <authorList>
            <person name="Tanifuji G."/>
            <person name="Takabayashi S."/>
            <person name="Kume K."/>
            <person name="Takagi M."/>
            <person name="Nakayama T."/>
            <person name="Kamikawa R."/>
            <person name="Inagaki Y."/>
            <person name="Hashimoto T."/>
        </authorList>
    </citation>
    <scope>NUCLEOTIDE SEQUENCE [LARGE SCALE GENOMIC DNA]</scope>
    <source>
        <strain evidence="1">NY0173</strain>
    </source>
</reference>